<evidence type="ECO:0000313" key="2">
    <source>
        <dbReference type="Proteomes" id="UP001548189"/>
    </source>
</evidence>
<dbReference type="Pfam" id="PF08676">
    <property type="entry name" value="MutL_C"/>
    <property type="match status" value="1"/>
</dbReference>
<dbReference type="PANTHER" id="PTHR10073">
    <property type="entry name" value="DNA MISMATCH REPAIR PROTEIN MLH, PMS, MUTL"/>
    <property type="match status" value="1"/>
</dbReference>
<dbReference type="HAMAP" id="MF_00149">
    <property type="entry name" value="DNA_mis_repair"/>
    <property type="match status" value="1"/>
</dbReference>
<dbReference type="Gene3D" id="3.30.230.10">
    <property type="match status" value="1"/>
</dbReference>
<dbReference type="InterPro" id="IPR002099">
    <property type="entry name" value="MutL/Mlh/PMS"/>
</dbReference>
<reference evidence="1 2" key="1">
    <citation type="submission" date="2024-06" db="EMBL/GenBank/DDBJ databases">
        <authorList>
            <person name="Li F."/>
        </authorList>
    </citation>
    <scope>NUCLEOTIDE SEQUENCE [LARGE SCALE GENOMIC DNA]</scope>
    <source>
        <strain evidence="1 2">GXAS 311</strain>
    </source>
</reference>
<dbReference type="Gene3D" id="3.30.565.10">
    <property type="entry name" value="Histidine kinase-like ATPase, C-terminal domain"/>
    <property type="match status" value="1"/>
</dbReference>
<keyword evidence="1" id="KW-0540">Nuclease</keyword>
<dbReference type="InterPro" id="IPR042121">
    <property type="entry name" value="MutL_C_regsub"/>
</dbReference>
<dbReference type="Pfam" id="PF01119">
    <property type="entry name" value="DNA_mis_repair"/>
    <property type="match status" value="1"/>
</dbReference>
<gene>
    <name evidence="1" type="primary">mutL</name>
    <name evidence="1" type="ORF">ABVT43_15945</name>
</gene>
<dbReference type="SUPFAM" id="SSF118116">
    <property type="entry name" value="DNA mismatch repair protein MutL"/>
    <property type="match status" value="1"/>
</dbReference>
<dbReference type="CDD" id="cd16926">
    <property type="entry name" value="HATPase_MutL-MLH-PMS-like"/>
    <property type="match status" value="1"/>
</dbReference>
<comment type="caution">
    <text evidence="1">The sequence shown here is derived from an EMBL/GenBank/DDBJ whole genome shotgun (WGS) entry which is preliminary data.</text>
</comment>
<dbReference type="EMBL" id="JBEVCJ010000024">
    <property type="protein sequence ID" value="MET1256633.1"/>
    <property type="molecule type" value="Genomic_DNA"/>
</dbReference>
<organism evidence="1 2">
    <name type="scientific">Aliikangiella maris</name>
    <dbReference type="NCBI Taxonomy" id="3162458"/>
    <lineage>
        <taxon>Bacteria</taxon>
        <taxon>Pseudomonadati</taxon>
        <taxon>Pseudomonadota</taxon>
        <taxon>Gammaproteobacteria</taxon>
        <taxon>Oceanospirillales</taxon>
        <taxon>Pleioneaceae</taxon>
        <taxon>Aliikangiella</taxon>
    </lineage>
</organism>
<dbReference type="Proteomes" id="UP001548189">
    <property type="component" value="Unassembled WGS sequence"/>
</dbReference>
<keyword evidence="2" id="KW-1185">Reference proteome</keyword>
<sequence length="670" mass="75124">MTQEKRILLLDNRLANQIAAGEVVERPASVVKELVENCIDAGASRIEVDIERGGARLIRIIDNGCGINKADLMLALTRHATSKISTTEDLANIRSLGFRGEALASISAVSRLTLTSRQHGSEQAWQAIAQGRDMAVEILPAAAAPGTRIEVADLFFNTPARQKFLRTEKTEFNHIEEVVKSHALANFQIAFMLKHNLKVIKRIPACGEPSQQALRIAAICGKPFIDNAIRFSCQHDVLMVEGWIGRPGYHRSESDIQYVFINRRPVKDKTLNHAIRQAYEGLLPAGRMATYVIYLTVDPAQVDVNVHPTKHEVRFSEQRLVHDLLAKSVRDALVDDNQSLGLLAQADDQDDNRQINLNQSNASPIEDAEKLIKSDDKKRELSMKSTASNLAGHSSWRNNHTASAYRSPAHKAQKAAVSETVKSYLDQYFSTLVTHKPATKPASLAENDTINEAEKTTPSMQLGATQQFDRKKDIQSTPVQGLQASSSDFALWHLQADYWIYKQPDNLWIVNARQLLLWVVRENQKKDNAIETVTLLFPQSLPLNDDLLEDCAVHQLLEEIGFDFNINLERQIVLRKIPNWLKFVETSVLVSRLSTWLLQLQLSKAVDENLQQLVQLTYDNLPTDLVKQLLEDCQLSESVQNTPADFAHLENSDKPIIKKLALADIRGLFS</sequence>
<dbReference type="Pfam" id="PF13589">
    <property type="entry name" value="HATPase_c_3"/>
    <property type="match status" value="1"/>
</dbReference>
<evidence type="ECO:0000313" key="1">
    <source>
        <dbReference type="EMBL" id="MET1256633.1"/>
    </source>
</evidence>
<keyword evidence="1" id="KW-0255">Endonuclease</keyword>
<proteinExistence type="inferred from homology"/>
<name>A0ABV2BXI0_9GAMM</name>
<dbReference type="InterPro" id="IPR014721">
    <property type="entry name" value="Ribsml_uS5_D2-typ_fold_subgr"/>
</dbReference>
<dbReference type="PANTHER" id="PTHR10073:SF12">
    <property type="entry name" value="DNA MISMATCH REPAIR PROTEIN MLH1"/>
    <property type="match status" value="1"/>
</dbReference>
<dbReference type="InterPro" id="IPR020667">
    <property type="entry name" value="DNA_mismatch_repair_MutL"/>
</dbReference>
<dbReference type="InterPro" id="IPR037198">
    <property type="entry name" value="MutL_C_sf"/>
</dbReference>
<keyword evidence="1" id="KW-0378">Hydrolase</keyword>
<dbReference type="InterPro" id="IPR013507">
    <property type="entry name" value="DNA_mismatch_S5_2-like"/>
</dbReference>
<dbReference type="SUPFAM" id="SSF55874">
    <property type="entry name" value="ATPase domain of HSP90 chaperone/DNA topoisomerase II/histidine kinase"/>
    <property type="match status" value="1"/>
</dbReference>
<dbReference type="InterPro" id="IPR036890">
    <property type="entry name" value="HATPase_C_sf"/>
</dbReference>
<dbReference type="GO" id="GO:0004519">
    <property type="term" value="F:endonuclease activity"/>
    <property type="evidence" value="ECO:0007669"/>
    <property type="project" value="UniProtKB-KW"/>
</dbReference>
<accession>A0ABV2BXI0</accession>
<protein>
    <submittedName>
        <fullName evidence="1">DNA mismatch repair endonuclease MutL</fullName>
    </submittedName>
</protein>
<dbReference type="PROSITE" id="PS00058">
    <property type="entry name" value="DNA_MISMATCH_REPAIR_1"/>
    <property type="match status" value="1"/>
</dbReference>
<dbReference type="NCBIfam" id="TIGR00585">
    <property type="entry name" value="mutl"/>
    <property type="match status" value="1"/>
</dbReference>
<dbReference type="InterPro" id="IPR020568">
    <property type="entry name" value="Ribosomal_Su5_D2-typ_SF"/>
</dbReference>
<dbReference type="CDD" id="cd03482">
    <property type="entry name" value="MutL_Trans_MutL"/>
    <property type="match status" value="1"/>
</dbReference>
<dbReference type="SUPFAM" id="SSF54211">
    <property type="entry name" value="Ribosomal protein S5 domain 2-like"/>
    <property type="match status" value="1"/>
</dbReference>
<dbReference type="Gene3D" id="3.30.1370.100">
    <property type="entry name" value="MutL, C-terminal domain, regulatory subdomain"/>
    <property type="match status" value="1"/>
</dbReference>
<dbReference type="InterPro" id="IPR038973">
    <property type="entry name" value="MutL/Mlh/Pms-like"/>
</dbReference>
<dbReference type="SMART" id="SM01340">
    <property type="entry name" value="DNA_mis_repair"/>
    <property type="match status" value="1"/>
</dbReference>
<dbReference type="InterPro" id="IPR014790">
    <property type="entry name" value="MutL_C"/>
</dbReference>
<dbReference type="InterPro" id="IPR014762">
    <property type="entry name" value="DNA_mismatch_repair_CS"/>
</dbReference>